<keyword evidence="1" id="KW-0472">Membrane</keyword>
<feature type="transmembrane region" description="Helical" evidence="1">
    <location>
        <begin position="12"/>
        <end position="32"/>
    </location>
</feature>
<keyword evidence="3" id="KW-1185">Reference proteome</keyword>
<dbReference type="AlphaFoldDB" id="A0A6M1R4B9"/>
<comment type="caution">
    <text evidence="2">The sequence shown here is derived from an EMBL/GenBank/DDBJ whole genome shotgun (WGS) entry which is preliminary data.</text>
</comment>
<accession>A0A6M1R4B9</accession>
<name>A0A6M1R4B9_9GAMM</name>
<dbReference type="EMBL" id="JAALDL010000003">
    <property type="protein sequence ID" value="NGN97105.1"/>
    <property type="molecule type" value="Genomic_DNA"/>
</dbReference>
<evidence type="ECO:0000313" key="3">
    <source>
        <dbReference type="Proteomes" id="UP000473008"/>
    </source>
</evidence>
<evidence type="ECO:0000256" key="1">
    <source>
        <dbReference type="SAM" id="Phobius"/>
    </source>
</evidence>
<feature type="transmembrane region" description="Helical" evidence="1">
    <location>
        <begin position="39"/>
        <end position="61"/>
    </location>
</feature>
<keyword evidence="1" id="KW-1133">Transmembrane helix</keyword>
<organism evidence="2 3">
    <name type="scientific">Grimontia sedimenti</name>
    <dbReference type="NCBI Taxonomy" id="2711294"/>
    <lineage>
        <taxon>Bacteria</taxon>
        <taxon>Pseudomonadati</taxon>
        <taxon>Pseudomonadota</taxon>
        <taxon>Gammaproteobacteria</taxon>
        <taxon>Vibrionales</taxon>
        <taxon>Vibrionaceae</taxon>
        <taxon>Grimontia</taxon>
    </lineage>
</organism>
<protein>
    <submittedName>
        <fullName evidence="2">Uncharacterized protein</fullName>
    </submittedName>
</protein>
<sequence>MDKNYAILNKPLSFVILMLGMTFGVLNLQLVLGGGEQSLLMNLLYGFLSFVGIFVSLFWVFDSKNTCVTDEYVEKGKNRIHWRDVTSSKSNDFSIVISAGEKRIVVNYYAYRDPEGLMKEIQSRLPARGC</sequence>
<proteinExistence type="predicted"/>
<keyword evidence="1" id="KW-0812">Transmembrane</keyword>
<reference evidence="2 3" key="1">
    <citation type="submission" date="2020-02" db="EMBL/GenBank/DDBJ databases">
        <title>The draft genome of Grimontia sedimenta sp. nov., isolated from benthic sediments near coral reefs south of Kuwait.</title>
        <authorList>
            <person name="Mahmoud H.M."/>
            <person name="Jose L."/>
            <person name="Eapen S."/>
        </authorList>
    </citation>
    <scope>NUCLEOTIDE SEQUENCE [LARGE SCALE GENOMIC DNA]</scope>
    <source>
        <strain evidence="2 3">S25</strain>
    </source>
</reference>
<evidence type="ECO:0000313" key="2">
    <source>
        <dbReference type="EMBL" id="NGN97105.1"/>
    </source>
</evidence>
<gene>
    <name evidence="2" type="ORF">G5S52_05390</name>
</gene>
<dbReference type="Proteomes" id="UP000473008">
    <property type="component" value="Unassembled WGS sequence"/>
</dbReference>